<keyword evidence="5" id="KW-0804">Transcription</keyword>
<keyword evidence="2" id="KW-0862">Zinc</keyword>
<evidence type="ECO:0000313" key="8">
    <source>
        <dbReference type="Proteomes" id="UP001324427"/>
    </source>
</evidence>
<evidence type="ECO:0000256" key="2">
    <source>
        <dbReference type="ARBA" id="ARBA00022833"/>
    </source>
</evidence>
<evidence type="ECO:0000256" key="5">
    <source>
        <dbReference type="ARBA" id="ARBA00023163"/>
    </source>
</evidence>
<reference evidence="7 8" key="1">
    <citation type="submission" date="2021-11" db="EMBL/GenBank/DDBJ databases">
        <title>Black yeast isolated from Biological Soil Crust.</title>
        <authorList>
            <person name="Kurbessoian T."/>
        </authorList>
    </citation>
    <scope>NUCLEOTIDE SEQUENCE [LARGE SCALE GENOMIC DNA]</scope>
    <source>
        <strain evidence="7 8">CCFEE 5522</strain>
    </source>
</reference>
<accession>A0AAV9J735</accession>
<dbReference type="GO" id="GO:0046872">
    <property type="term" value="F:metal ion binding"/>
    <property type="evidence" value="ECO:0007669"/>
    <property type="project" value="UniProtKB-KW"/>
</dbReference>
<evidence type="ECO:0000256" key="4">
    <source>
        <dbReference type="ARBA" id="ARBA00023125"/>
    </source>
</evidence>
<protein>
    <submittedName>
        <fullName evidence="7">Uncharacterized protein</fullName>
    </submittedName>
</protein>
<dbReference type="GO" id="GO:0003677">
    <property type="term" value="F:DNA binding"/>
    <property type="evidence" value="ECO:0007669"/>
    <property type="project" value="UniProtKB-KW"/>
</dbReference>
<evidence type="ECO:0000256" key="3">
    <source>
        <dbReference type="ARBA" id="ARBA00023015"/>
    </source>
</evidence>
<dbReference type="EMBL" id="JAVFHQ010000065">
    <property type="protein sequence ID" value="KAK4540554.1"/>
    <property type="molecule type" value="Genomic_DNA"/>
</dbReference>
<sequence length="454" mass="50962">MAQASTTADGTLKLKWVLPSSQPADTSPREQAAFHFFRTVLVQSLSGTYDSDLWIRHVLPVSVAEPVVRHAVIALGALGRRERGGAATQQDDHFALLEYSKAMKSLHDKIAEPGQMTPALILTTCILFVVIEIWQGGRRQAKSHLTSGLKIIREVQEDASASAASSRKSLVPLIEAFELLDIQISLNTNDRVHLNRAVGLAHSTRLPEDVHFTAVPDAICPLNVHMAAMRELVHMVELRAFTPEGICGNEHRDFEYEQARQLVALSSWEEAMDSLFSRLKTSREQQAARQLQLHHLSTKLMVSMCLSNGQELLWDSFTADFQRMLHLSNTLIEVAQYPDDSRFPSFSLNMGVLAPLYFLALKCREPLIRHKALDLLSTCSHQEGVWDGPTLAPSANAIVQLEEQNLRVDVASDVPEVNRLYQAFFDHSIGNNIVYCKRRCFETDGRWIDYQRQA</sequence>
<dbReference type="InterPro" id="IPR021858">
    <property type="entry name" value="Fun_TF"/>
</dbReference>
<name>A0AAV9J735_9PEZI</name>
<comment type="caution">
    <text evidence="7">The sequence shown here is derived from an EMBL/GenBank/DDBJ whole genome shotgun (WGS) entry which is preliminary data.</text>
</comment>
<keyword evidence="3" id="KW-0805">Transcription regulation</keyword>
<evidence type="ECO:0000313" key="7">
    <source>
        <dbReference type="EMBL" id="KAK4540554.1"/>
    </source>
</evidence>
<keyword evidence="8" id="KW-1185">Reference proteome</keyword>
<dbReference type="AlphaFoldDB" id="A0AAV9J735"/>
<evidence type="ECO:0000256" key="1">
    <source>
        <dbReference type="ARBA" id="ARBA00022723"/>
    </source>
</evidence>
<dbReference type="Proteomes" id="UP001324427">
    <property type="component" value="Unassembled WGS sequence"/>
</dbReference>
<gene>
    <name evidence="7" type="ORF">LTR36_009084</name>
</gene>
<organism evidence="7 8">
    <name type="scientific">Oleoguttula mirabilis</name>
    <dbReference type="NCBI Taxonomy" id="1507867"/>
    <lineage>
        <taxon>Eukaryota</taxon>
        <taxon>Fungi</taxon>
        <taxon>Dikarya</taxon>
        <taxon>Ascomycota</taxon>
        <taxon>Pezizomycotina</taxon>
        <taxon>Dothideomycetes</taxon>
        <taxon>Dothideomycetidae</taxon>
        <taxon>Mycosphaerellales</taxon>
        <taxon>Teratosphaeriaceae</taxon>
        <taxon>Oleoguttula</taxon>
    </lineage>
</organism>
<keyword evidence="4" id="KW-0238">DNA-binding</keyword>
<dbReference type="Pfam" id="PF11951">
    <property type="entry name" value="Fungal_trans_2"/>
    <property type="match status" value="1"/>
</dbReference>
<evidence type="ECO:0000256" key="6">
    <source>
        <dbReference type="ARBA" id="ARBA00023242"/>
    </source>
</evidence>
<proteinExistence type="predicted"/>
<dbReference type="InterPro" id="IPR052360">
    <property type="entry name" value="Transcr_Regulatory_Proteins"/>
</dbReference>
<keyword evidence="6" id="KW-0539">Nucleus</keyword>
<dbReference type="PANTHER" id="PTHR36206:SF12">
    <property type="entry name" value="ASPERCRYPTIN BIOSYNTHESIS CLUSTER-SPECIFIC TRANSCRIPTION REGULATOR ATNN-RELATED"/>
    <property type="match status" value="1"/>
</dbReference>
<dbReference type="PANTHER" id="PTHR36206">
    <property type="entry name" value="ASPERCRYPTIN BIOSYNTHESIS CLUSTER-SPECIFIC TRANSCRIPTION REGULATOR ATNN-RELATED"/>
    <property type="match status" value="1"/>
</dbReference>
<keyword evidence="1" id="KW-0479">Metal-binding</keyword>